<dbReference type="AlphaFoldDB" id="A0A6I4T1J6"/>
<dbReference type="Pfam" id="PF06271">
    <property type="entry name" value="RDD"/>
    <property type="match status" value="1"/>
</dbReference>
<evidence type="ECO:0000256" key="5">
    <source>
        <dbReference type="SAM" id="Phobius"/>
    </source>
</evidence>
<comment type="subcellular location">
    <subcellularLocation>
        <location evidence="1">Membrane</location>
        <topology evidence="1">Multi-pass membrane protein</topology>
    </subcellularLocation>
</comment>
<evidence type="ECO:0000259" key="6">
    <source>
        <dbReference type="Pfam" id="PF06271"/>
    </source>
</evidence>
<dbReference type="GO" id="GO:0016020">
    <property type="term" value="C:membrane"/>
    <property type="evidence" value="ECO:0007669"/>
    <property type="project" value="UniProtKB-SubCell"/>
</dbReference>
<feature type="transmembrane region" description="Helical" evidence="5">
    <location>
        <begin position="76"/>
        <end position="96"/>
    </location>
</feature>
<sequence>MNASISRSNRKSAQRLRDLVTPEGVSLPVTVALAGSRFGAVLLDLILVGVVTFVLVLTLIFTIGGASLLNQGATEFLVVFLIICAFALRYGNFLYFELGPRAATPGKRLMGLRVAARDGGRLTPESVIARNLLRDIEIFLPLQMAFTSWETGLFGIAAFVWFLCFALFPFFNRDRLRAGDLIAGTWVIEAPKPKLQQAMSIDVAEKEYRFGDAELGIYGEHELQVLEGILRDNRPEVMEEVATTICGKIGWTPGHSDHRAFLETFYAQLRAKLERDMRFGKRKADKHS</sequence>
<dbReference type="PANTHER" id="PTHR38480:SF1">
    <property type="entry name" value="SLR0254 PROTEIN"/>
    <property type="match status" value="1"/>
</dbReference>
<organism evidence="7 8">
    <name type="scientific">Altericroceibacterium endophyticum</name>
    <dbReference type="NCBI Taxonomy" id="1808508"/>
    <lineage>
        <taxon>Bacteria</taxon>
        <taxon>Pseudomonadati</taxon>
        <taxon>Pseudomonadota</taxon>
        <taxon>Alphaproteobacteria</taxon>
        <taxon>Sphingomonadales</taxon>
        <taxon>Erythrobacteraceae</taxon>
        <taxon>Altericroceibacterium</taxon>
    </lineage>
</organism>
<dbReference type="RefSeq" id="WP_160735501.1">
    <property type="nucleotide sequence ID" value="NZ_WTYT01000002.1"/>
</dbReference>
<comment type="caution">
    <text evidence="7">The sequence shown here is derived from an EMBL/GenBank/DDBJ whole genome shotgun (WGS) entry which is preliminary data.</text>
</comment>
<evidence type="ECO:0000256" key="3">
    <source>
        <dbReference type="ARBA" id="ARBA00022989"/>
    </source>
</evidence>
<accession>A0A6I4T1J6</accession>
<evidence type="ECO:0000313" key="7">
    <source>
        <dbReference type="EMBL" id="MXO65064.1"/>
    </source>
</evidence>
<keyword evidence="8" id="KW-1185">Reference proteome</keyword>
<dbReference type="InterPro" id="IPR010432">
    <property type="entry name" value="RDD"/>
</dbReference>
<evidence type="ECO:0000256" key="4">
    <source>
        <dbReference type="ARBA" id="ARBA00023136"/>
    </source>
</evidence>
<dbReference type="EMBL" id="WTYT01000002">
    <property type="protein sequence ID" value="MXO65064.1"/>
    <property type="molecule type" value="Genomic_DNA"/>
</dbReference>
<proteinExistence type="predicted"/>
<feature type="transmembrane region" description="Helical" evidence="5">
    <location>
        <begin position="20"/>
        <end position="39"/>
    </location>
</feature>
<protein>
    <submittedName>
        <fullName evidence="7">RDD family protein</fullName>
    </submittedName>
</protein>
<reference evidence="7 8" key="1">
    <citation type="submission" date="2019-12" db="EMBL/GenBank/DDBJ databases">
        <title>Genomic-based taxomic classification of the family Erythrobacteraceae.</title>
        <authorList>
            <person name="Xu L."/>
        </authorList>
    </citation>
    <scope>NUCLEOTIDE SEQUENCE [LARGE SCALE GENOMIC DNA]</scope>
    <source>
        <strain evidence="7 8">LMG 29518</strain>
    </source>
</reference>
<feature type="transmembrane region" description="Helical" evidence="5">
    <location>
        <begin position="45"/>
        <end position="69"/>
    </location>
</feature>
<gene>
    <name evidence="7" type="ORF">GRI91_04800</name>
</gene>
<feature type="domain" description="RDD" evidence="6">
    <location>
        <begin position="32"/>
        <end position="184"/>
    </location>
</feature>
<feature type="transmembrane region" description="Helical" evidence="5">
    <location>
        <begin position="152"/>
        <end position="171"/>
    </location>
</feature>
<name>A0A6I4T1J6_9SPHN</name>
<evidence type="ECO:0000313" key="8">
    <source>
        <dbReference type="Proteomes" id="UP000438476"/>
    </source>
</evidence>
<keyword evidence="3 5" id="KW-1133">Transmembrane helix</keyword>
<evidence type="ECO:0000256" key="1">
    <source>
        <dbReference type="ARBA" id="ARBA00004141"/>
    </source>
</evidence>
<dbReference type="OrthoDB" id="9787732at2"/>
<keyword evidence="4 5" id="KW-0472">Membrane</keyword>
<keyword evidence="2 5" id="KW-0812">Transmembrane</keyword>
<dbReference type="Proteomes" id="UP000438476">
    <property type="component" value="Unassembled WGS sequence"/>
</dbReference>
<dbReference type="PANTHER" id="PTHR38480">
    <property type="entry name" value="SLR0254 PROTEIN"/>
    <property type="match status" value="1"/>
</dbReference>
<evidence type="ECO:0000256" key="2">
    <source>
        <dbReference type="ARBA" id="ARBA00022692"/>
    </source>
</evidence>